<dbReference type="InterPro" id="IPR016187">
    <property type="entry name" value="CTDL_fold"/>
</dbReference>
<protein>
    <submittedName>
        <fullName evidence="3">C-type lectin domain family 4 member M</fullName>
    </submittedName>
</protein>
<dbReference type="KEGG" id="hazt:108679850"/>
<dbReference type="InterPro" id="IPR050801">
    <property type="entry name" value="Ca-Dep_Lectins_ImmuneDev"/>
</dbReference>
<proteinExistence type="predicted"/>
<dbReference type="OrthoDB" id="6154520at2759"/>
<dbReference type="InterPro" id="IPR001304">
    <property type="entry name" value="C-type_lectin-like"/>
</dbReference>
<feature type="domain" description="C-type lectin" evidence="1">
    <location>
        <begin position="70"/>
        <end position="177"/>
    </location>
</feature>
<name>A0A979FNA3_HYAAZ</name>
<evidence type="ECO:0000313" key="3">
    <source>
        <dbReference type="RefSeq" id="XP_047738533.1"/>
    </source>
</evidence>
<keyword evidence="2" id="KW-1185">Reference proteome</keyword>
<dbReference type="OMA" id="TTKWISA"/>
<reference evidence="3" key="1">
    <citation type="submission" date="2025-08" db="UniProtKB">
        <authorList>
            <consortium name="RefSeq"/>
        </authorList>
    </citation>
    <scope>IDENTIFICATION</scope>
</reference>
<dbReference type="PANTHER" id="PTHR22801">
    <property type="entry name" value="LITHOSTATHINE"/>
    <property type="match status" value="1"/>
</dbReference>
<feature type="non-terminal residue" evidence="3">
    <location>
        <position position="185"/>
    </location>
</feature>
<dbReference type="InterPro" id="IPR016186">
    <property type="entry name" value="C-type_lectin-like/link_sf"/>
</dbReference>
<sequence length="185" mass="20538">MGAPYWAANTVSVEREPSSLSPSNVEENCALISPHRGWSVHDYPCEEAGVYPVCSRIPIRGLCAHPFVLVGTQCVHVIQAEHHWGAARTQCGHIGGDLIILNDCDQYRKVNLYLTKQGYRPIGFWIGGSDVAVQGQWRWIDGSPMSMGLPYWGNSGEGEPEPDEPGVENCLELSSVWMYRFSNTM</sequence>
<dbReference type="PANTHER" id="PTHR22801:SF63">
    <property type="entry name" value="C-TYPE LECTIN DOMAIN-CONTAINING PROTEIN"/>
    <property type="match status" value="1"/>
</dbReference>
<evidence type="ECO:0000259" key="1">
    <source>
        <dbReference type="PROSITE" id="PS50041"/>
    </source>
</evidence>
<dbReference type="RefSeq" id="XP_047738533.1">
    <property type="nucleotide sequence ID" value="XM_047882577.1"/>
</dbReference>
<dbReference type="SMART" id="SM00034">
    <property type="entry name" value="CLECT"/>
    <property type="match status" value="1"/>
</dbReference>
<evidence type="ECO:0000313" key="2">
    <source>
        <dbReference type="Proteomes" id="UP000694843"/>
    </source>
</evidence>
<gene>
    <name evidence="3" type="primary">LOC108679850</name>
</gene>
<dbReference type="Proteomes" id="UP000694843">
    <property type="component" value="Unplaced"/>
</dbReference>
<accession>A0A979FNA3</accession>
<organism evidence="2 3">
    <name type="scientific">Hyalella azteca</name>
    <name type="common">Amphipod</name>
    <dbReference type="NCBI Taxonomy" id="294128"/>
    <lineage>
        <taxon>Eukaryota</taxon>
        <taxon>Metazoa</taxon>
        <taxon>Ecdysozoa</taxon>
        <taxon>Arthropoda</taxon>
        <taxon>Crustacea</taxon>
        <taxon>Multicrustacea</taxon>
        <taxon>Malacostraca</taxon>
        <taxon>Eumalacostraca</taxon>
        <taxon>Peracarida</taxon>
        <taxon>Amphipoda</taxon>
        <taxon>Senticaudata</taxon>
        <taxon>Talitrida</taxon>
        <taxon>Talitroidea</taxon>
        <taxon>Hyalellidae</taxon>
        <taxon>Hyalella</taxon>
    </lineage>
</organism>
<dbReference type="PROSITE" id="PS50041">
    <property type="entry name" value="C_TYPE_LECTIN_2"/>
    <property type="match status" value="1"/>
</dbReference>
<dbReference type="AlphaFoldDB" id="A0A979FNA3"/>
<dbReference type="Pfam" id="PF00059">
    <property type="entry name" value="Lectin_C"/>
    <property type="match status" value="1"/>
</dbReference>
<dbReference type="SUPFAM" id="SSF56436">
    <property type="entry name" value="C-type lectin-like"/>
    <property type="match status" value="1"/>
</dbReference>
<dbReference type="Gene3D" id="3.10.100.10">
    <property type="entry name" value="Mannose-Binding Protein A, subunit A"/>
    <property type="match status" value="1"/>
</dbReference>
<dbReference type="GeneID" id="108679850"/>